<dbReference type="SMART" id="SM00829">
    <property type="entry name" value="PKS_ER"/>
    <property type="match status" value="1"/>
</dbReference>
<dbReference type="AlphaFoldDB" id="A0A375IWZ8"/>
<dbReference type="EMBL" id="OVTA01000006">
    <property type="protein sequence ID" value="SPR96612.1"/>
    <property type="molecule type" value="Genomic_DNA"/>
</dbReference>
<dbReference type="InterPro" id="IPR011032">
    <property type="entry name" value="GroES-like_sf"/>
</dbReference>
<evidence type="ECO:0000313" key="2">
    <source>
        <dbReference type="EMBL" id="SPR96612.1"/>
    </source>
</evidence>
<dbReference type="GO" id="GO:0008270">
    <property type="term" value="F:zinc ion binding"/>
    <property type="evidence" value="ECO:0007669"/>
    <property type="project" value="InterPro"/>
</dbReference>
<evidence type="ECO:0000259" key="1">
    <source>
        <dbReference type="SMART" id="SM00829"/>
    </source>
</evidence>
<accession>A0A375IWZ8</accession>
<dbReference type="Gene3D" id="3.90.180.10">
    <property type="entry name" value="Medium-chain alcohol dehydrogenases, catalytic domain"/>
    <property type="match status" value="1"/>
</dbReference>
<dbReference type="CDD" id="cd08241">
    <property type="entry name" value="QOR1"/>
    <property type="match status" value="1"/>
</dbReference>
<dbReference type="Proteomes" id="UP000256805">
    <property type="component" value="Unassembled WGS sequence"/>
</dbReference>
<dbReference type="SUPFAM" id="SSF50129">
    <property type="entry name" value="GroES-like"/>
    <property type="match status" value="1"/>
</dbReference>
<feature type="domain" description="Enoyl reductase (ER)" evidence="1">
    <location>
        <begin position="10"/>
        <end position="322"/>
    </location>
</feature>
<dbReference type="SUPFAM" id="SSF51735">
    <property type="entry name" value="NAD(P)-binding Rossmann-fold domains"/>
    <property type="match status" value="1"/>
</dbReference>
<organism evidence="2 3">
    <name type="scientific">Cupriavidus taiwanensis</name>
    <dbReference type="NCBI Taxonomy" id="164546"/>
    <lineage>
        <taxon>Bacteria</taxon>
        <taxon>Pseudomonadati</taxon>
        <taxon>Pseudomonadota</taxon>
        <taxon>Betaproteobacteria</taxon>
        <taxon>Burkholderiales</taxon>
        <taxon>Burkholderiaceae</taxon>
        <taxon>Cupriavidus</taxon>
    </lineage>
</organism>
<dbReference type="RefSeq" id="WP_116382728.1">
    <property type="nucleotide sequence ID" value="NZ_LS483233.1"/>
</dbReference>
<proteinExistence type="predicted"/>
<reference evidence="2 3" key="1">
    <citation type="submission" date="2018-01" db="EMBL/GenBank/DDBJ databases">
        <authorList>
            <person name="Gaut B.S."/>
            <person name="Morton B.R."/>
            <person name="Clegg M.T."/>
            <person name="Duvall M.R."/>
        </authorList>
    </citation>
    <scope>NUCLEOTIDE SEQUENCE [LARGE SCALE GENOMIC DNA]</scope>
    <source>
        <strain evidence="2">Cupriavidus taiwanensis cmp 52</strain>
    </source>
</reference>
<dbReference type="GO" id="GO:0016491">
    <property type="term" value="F:oxidoreductase activity"/>
    <property type="evidence" value="ECO:0007669"/>
    <property type="project" value="InterPro"/>
</dbReference>
<dbReference type="Pfam" id="PF08240">
    <property type="entry name" value="ADH_N"/>
    <property type="match status" value="1"/>
</dbReference>
<name>A0A375IWZ8_9BURK</name>
<dbReference type="PROSITE" id="PS01162">
    <property type="entry name" value="QOR_ZETA_CRYSTAL"/>
    <property type="match status" value="1"/>
</dbReference>
<dbReference type="InterPro" id="IPR051397">
    <property type="entry name" value="Zn-ADH-like_protein"/>
</dbReference>
<dbReference type="Gene3D" id="3.40.50.720">
    <property type="entry name" value="NAD(P)-binding Rossmann-like Domain"/>
    <property type="match status" value="1"/>
</dbReference>
<dbReference type="InterPro" id="IPR013149">
    <property type="entry name" value="ADH-like_C"/>
</dbReference>
<dbReference type="InterPro" id="IPR036291">
    <property type="entry name" value="NAD(P)-bd_dom_sf"/>
</dbReference>
<gene>
    <name evidence="2" type="ORF">CBM2634_A140030</name>
</gene>
<dbReference type="PANTHER" id="PTHR43677:SF4">
    <property type="entry name" value="QUINONE OXIDOREDUCTASE-LIKE PROTEIN 2"/>
    <property type="match status" value="1"/>
</dbReference>
<evidence type="ECO:0000313" key="3">
    <source>
        <dbReference type="Proteomes" id="UP000256805"/>
    </source>
</evidence>
<dbReference type="InterPro" id="IPR002364">
    <property type="entry name" value="Quin_OxRdtase/zeta-crystal_CS"/>
</dbReference>
<protein>
    <submittedName>
        <fullName evidence="2">Zinc-containing alcohol dehydrogenase superfamily protein</fullName>
    </submittedName>
</protein>
<dbReference type="InterPro" id="IPR013154">
    <property type="entry name" value="ADH-like_N"/>
</dbReference>
<sequence length="328" mass="35214">MRAAYCERIGEALLVGDLPDAPLMKGQVRVNTYAAGLNFADLLLLYGTYQERPKSFPFVPGLEAAGVVVEVCPTVTDVRPGDRVMMGMQFGGYADQAVVDASSVYPIPDNMGFIEAAALGIAYGTAIGALKWRARLDAGETVLVLGASGGAGLAAVQVAKATGARVVAVASTEARADFAVTHGGADLGLTYSHPDWKRAIRESLAVEGVDVVFDPVGGDFTQLAIRCCQAEARYVVIGFACGKLPEIRPNIFLVKNLDLIGFYRGYYRSRFPSRVADGFSEIFAWHRQGRIRVHVDQVFPLAKATDALDAIAQRRARGKVVLQTRGKE</sequence>
<dbReference type="PANTHER" id="PTHR43677">
    <property type="entry name" value="SHORT-CHAIN DEHYDROGENASE/REDUCTASE"/>
    <property type="match status" value="1"/>
</dbReference>
<dbReference type="InterPro" id="IPR020843">
    <property type="entry name" value="ER"/>
</dbReference>
<dbReference type="Pfam" id="PF00107">
    <property type="entry name" value="ADH_zinc_N"/>
    <property type="match status" value="1"/>
</dbReference>